<sequence length="168" mass="18195">MNLSLLLILPGVGPAYAMVGRPGVLDARPTAMPTAGLGRGTPAWLCLAALALPMALFPDVVLALFLHDPALVALSLYRCSHRRHDRARCCCPGVFTGVAGRRCQRTVMTTTTLQWLVLPAWWVGVALIRTARHSWVQLGYRCLNPLWFALIYSAATGNVLRSSTEVAG</sequence>
<proteinExistence type="predicted"/>
<name>A0A432JMA1_9GAMM</name>
<dbReference type="EMBL" id="RXHI01000001">
    <property type="protein sequence ID" value="RUA23243.1"/>
    <property type="molecule type" value="Genomic_DNA"/>
</dbReference>
<dbReference type="AlphaFoldDB" id="A0A432JMA1"/>
<evidence type="ECO:0000313" key="1">
    <source>
        <dbReference type="EMBL" id="RUA23243.1"/>
    </source>
</evidence>
<protein>
    <submittedName>
        <fullName evidence="1">Uncharacterized protein</fullName>
    </submittedName>
</protein>
<organism evidence="1">
    <name type="scientific">Billgrantia gudaonensis</name>
    <dbReference type="NCBI Taxonomy" id="376427"/>
    <lineage>
        <taxon>Bacteria</taxon>
        <taxon>Pseudomonadati</taxon>
        <taxon>Pseudomonadota</taxon>
        <taxon>Gammaproteobacteria</taxon>
        <taxon>Oceanospirillales</taxon>
        <taxon>Halomonadaceae</taxon>
        <taxon>Billgrantia</taxon>
    </lineage>
</organism>
<accession>A0A432JMA1</accession>
<reference evidence="1" key="1">
    <citation type="submission" date="2018-12" db="EMBL/GenBank/DDBJ databases">
        <authorList>
            <person name="Jadhav K."/>
            <person name="Kushwaha B."/>
            <person name="Jadhav I."/>
        </authorList>
    </citation>
    <scope>NUCLEOTIDE SEQUENCE [LARGE SCALE GENOMIC DNA]</scope>
    <source>
        <strain evidence="1">SBS 10</strain>
    </source>
</reference>
<comment type="caution">
    <text evidence="1">The sequence shown here is derived from an EMBL/GenBank/DDBJ whole genome shotgun (WGS) entry which is preliminary data.</text>
</comment>
<gene>
    <name evidence="1" type="ORF">DSL92_00200</name>
</gene>